<gene>
    <name evidence="2" type="ORF">KHLLAP_LOCUS9066</name>
</gene>
<dbReference type="AlphaFoldDB" id="A0AAI8YL08"/>
<name>A0AAI8YL08_9PEZI</name>
<evidence type="ECO:0000256" key="1">
    <source>
        <dbReference type="SAM" id="Coils"/>
    </source>
</evidence>
<organism evidence="2 3">
    <name type="scientific">Anthostomella pinea</name>
    <dbReference type="NCBI Taxonomy" id="933095"/>
    <lineage>
        <taxon>Eukaryota</taxon>
        <taxon>Fungi</taxon>
        <taxon>Dikarya</taxon>
        <taxon>Ascomycota</taxon>
        <taxon>Pezizomycotina</taxon>
        <taxon>Sordariomycetes</taxon>
        <taxon>Xylariomycetidae</taxon>
        <taxon>Xylariales</taxon>
        <taxon>Xylariaceae</taxon>
        <taxon>Anthostomella</taxon>
    </lineage>
</organism>
<protein>
    <submittedName>
        <fullName evidence="2">Uu.00g136240.m01.CDS01</fullName>
    </submittedName>
</protein>
<sequence length="268" mass="31562">MATATPNQKKILNEQRDWDVWYEDFVSIVPPSLWRCIDPENPNPLPLQVHPVAPTFESVQAGINSYADLAANNQRVYLQFSSIYEREKKEYKEQEEMIRDLRDHIRKTVSETKKIPCELLNPYENMQRMVTDSYNKVLLSKRIIRSERQAYDFIQDWERVMADATHHRIPSVFQPMFWIKDLATAIYGFSPDFANKLNMDFVHNQEEAPEYLEISKRFQTWIAMQEAGNRGGARRPQRGVALQADESAIKKETTGRDFFWRYTSSEEI</sequence>
<dbReference type="EMBL" id="CAUWAG010000012">
    <property type="protein sequence ID" value="CAJ2508598.1"/>
    <property type="molecule type" value="Genomic_DNA"/>
</dbReference>
<proteinExistence type="predicted"/>
<dbReference type="Proteomes" id="UP001295740">
    <property type="component" value="Unassembled WGS sequence"/>
</dbReference>
<evidence type="ECO:0000313" key="3">
    <source>
        <dbReference type="Proteomes" id="UP001295740"/>
    </source>
</evidence>
<feature type="coiled-coil region" evidence="1">
    <location>
        <begin position="84"/>
        <end position="111"/>
    </location>
</feature>
<comment type="caution">
    <text evidence="2">The sequence shown here is derived from an EMBL/GenBank/DDBJ whole genome shotgun (WGS) entry which is preliminary data.</text>
</comment>
<keyword evidence="1" id="KW-0175">Coiled coil</keyword>
<evidence type="ECO:0000313" key="2">
    <source>
        <dbReference type="EMBL" id="CAJ2508598.1"/>
    </source>
</evidence>
<keyword evidence="3" id="KW-1185">Reference proteome</keyword>
<reference evidence="2" key="1">
    <citation type="submission" date="2023-10" db="EMBL/GenBank/DDBJ databases">
        <authorList>
            <person name="Hackl T."/>
        </authorList>
    </citation>
    <scope>NUCLEOTIDE SEQUENCE</scope>
</reference>
<accession>A0AAI8YL08</accession>